<evidence type="ECO:0000256" key="2">
    <source>
        <dbReference type="ARBA" id="ARBA00023125"/>
    </source>
</evidence>
<organism evidence="6 7">
    <name type="scientific">Lichenicoccus roseus</name>
    <dbReference type="NCBI Taxonomy" id="2683649"/>
    <lineage>
        <taxon>Bacteria</taxon>
        <taxon>Pseudomonadati</taxon>
        <taxon>Pseudomonadota</taxon>
        <taxon>Alphaproteobacteria</taxon>
        <taxon>Acetobacterales</taxon>
        <taxon>Acetobacteraceae</taxon>
        <taxon>Lichenicoccus</taxon>
    </lineage>
</organism>
<keyword evidence="1" id="KW-0805">Transcription regulation</keyword>
<dbReference type="RefSeq" id="WP_138326393.1">
    <property type="nucleotide sequence ID" value="NZ_VCDI01000004.1"/>
</dbReference>
<dbReference type="PANTHER" id="PTHR47506">
    <property type="entry name" value="TRANSCRIPTIONAL REGULATORY PROTEIN"/>
    <property type="match status" value="1"/>
</dbReference>
<keyword evidence="7" id="KW-1185">Reference proteome</keyword>
<dbReference type="EMBL" id="VCDI01000004">
    <property type="protein sequence ID" value="TLU71986.1"/>
    <property type="molecule type" value="Genomic_DNA"/>
</dbReference>
<dbReference type="PROSITE" id="PS50977">
    <property type="entry name" value="HTH_TETR_2"/>
    <property type="match status" value="1"/>
</dbReference>
<accession>A0A5R9J9E8</accession>
<reference evidence="6 7" key="1">
    <citation type="submission" date="2019-05" db="EMBL/GenBank/DDBJ databases">
        <authorList>
            <person name="Pankratov T."/>
            <person name="Grouzdev D."/>
        </authorList>
    </citation>
    <scope>NUCLEOTIDE SEQUENCE [LARGE SCALE GENOMIC DNA]</scope>
    <source>
        <strain evidence="6 7">KEBCLARHB70R</strain>
    </source>
</reference>
<keyword evidence="2 4" id="KW-0238">DNA-binding</keyword>
<keyword evidence="3" id="KW-0804">Transcription</keyword>
<dbReference type="AlphaFoldDB" id="A0A5R9J9E8"/>
<evidence type="ECO:0000313" key="7">
    <source>
        <dbReference type="Proteomes" id="UP000305654"/>
    </source>
</evidence>
<name>A0A5R9J9E8_9PROT</name>
<feature type="DNA-binding region" description="H-T-H motif" evidence="4">
    <location>
        <begin position="26"/>
        <end position="45"/>
    </location>
</feature>
<comment type="caution">
    <text evidence="6">The sequence shown here is derived from an EMBL/GenBank/DDBJ whole genome shotgun (WGS) entry which is preliminary data.</text>
</comment>
<proteinExistence type="predicted"/>
<protein>
    <submittedName>
        <fullName evidence="6">TetR/AcrR family transcriptional regulator</fullName>
    </submittedName>
</protein>
<evidence type="ECO:0000259" key="5">
    <source>
        <dbReference type="PROSITE" id="PS50977"/>
    </source>
</evidence>
<dbReference type="SUPFAM" id="SSF46689">
    <property type="entry name" value="Homeodomain-like"/>
    <property type="match status" value="1"/>
</dbReference>
<dbReference type="InterPro" id="IPR009057">
    <property type="entry name" value="Homeodomain-like_sf"/>
</dbReference>
<feature type="domain" description="HTH tetR-type" evidence="5">
    <location>
        <begin position="3"/>
        <end position="63"/>
    </location>
</feature>
<dbReference type="OrthoDB" id="9809772at2"/>
<dbReference type="SUPFAM" id="SSF48498">
    <property type="entry name" value="Tetracyclin repressor-like, C-terminal domain"/>
    <property type="match status" value="1"/>
</dbReference>
<evidence type="ECO:0000256" key="1">
    <source>
        <dbReference type="ARBA" id="ARBA00023015"/>
    </source>
</evidence>
<dbReference type="Proteomes" id="UP000305654">
    <property type="component" value="Unassembled WGS sequence"/>
</dbReference>
<dbReference type="InterPro" id="IPR001647">
    <property type="entry name" value="HTH_TetR"/>
</dbReference>
<dbReference type="PRINTS" id="PR00455">
    <property type="entry name" value="HTHTETR"/>
</dbReference>
<evidence type="ECO:0000256" key="4">
    <source>
        <dbReference type="PROSITE-ProRule" id="PRU00335"/>
    </source>
</evidence>
<sequence length="186" mass="20280">MAAETRERILEAARLTVQDRGYGGLSFRELAAEVGIKSASIHYYFPTKGELGGALASRYTADFAAYLDALLEQELDLPTCMARYTDVFGNTLRNANRICLAASLAAELSELPDEVRIEVARFGRMNENWLARALSAGVAAEPEECRRRARAIFAAVTGAQLIARARGDTALYDEVIASYRASGLLP</sequence>
<dbReference type="Pfam" id="PF00440">
    <property type="entry name" value="TetR_N"/>
    <property type="match status" value="1"/>
</dbReference>
<gene>
    <name evidence="6" type="ORF">FE263_12665</name>
</gene>
<dbReference type="GO" id="GO:0003677">
    <property type="term" value="F:DNA binding"/>
    <property type="evidence" value="ECO:0007669"/>
    <property type="project" value="UniProtKB-UniRule"/>
</dbReference>
<dbReference type="Gene3D" id="1.10.357.10">
    <property type="entry name" value="Tetracycline Repressor, domain 2"/>
    <property type="match status" value="1"/>
</dbReference>
<evidence type="ECO:0000313" key="6">
    <source>
        <dbReference type="EMBL" id="TLU71986.1"/>
    </source>
</evidence>
<evidence type="ECO:0000256" key="3">
    <source>
        <dbReference type="ARBA" id="ARBA00023163"/>
    </source>
</evidence>
<dbReference type="InterPro" id="IPR036271">
    <property type="entry name" value="Tet_transcr_reg_TetR-rel_C_sf"/>
</dbReference>
<dbReference type="PANTHER" id="PTHR47506:SF1">
    <property type="entry name" value="HTH-TYPE TRANSCRIPTIONAL REGULATOR YJDC"/>
    <property type="match status" value="1"/>
</dbReference>